<keyword evidence="1" id="KW-1133">Transmembrane helix</keyword>
<feature type="transmembrane region" description="Helical" evidence="1">
    <location>
        <begin position="49"/>
        <end position="68"/>
    </location>
</feature>
<feature type="transmembrane region" description="Helical" evidence="1">
    <location>
        <begin position="21"/>
        <end position="43"/>
    </location>
</feature>
<evidence type="ECO:0000313" key="2">
    <source>
        <dbReference type="EMBL" id="MDN4520499.1"/>
    </source>
</evidence>
<dbReference type="EMBL" id="JAUHTC010000075">
    <property type="protein sequence ID" value="MDN4520499.1"/>
    <property type="molecule type" value="Genomic_DNA"/>
</dbReference>
<evidence type="ECO:0000256" key="1">
    <source>
        <dbReference type="SAM" id="Phobius"/>
    </source>
</evidence>
<reference evidence="2" key="1">
    <citation type="submission" date="2023-07" db="EMBL/GenBank/DDBJ databases">
        <title>Degradation of tert-butanol by M. austroafricanum TBA100.</title>
        <authorList>
            <person name="Helbich S."/>
            <person name="Vainshtein Y."/>
        </authorList>
    </citation>
    <scope>NUCLEOTIDE SEQUENCE</scope>
    <source>
        <strain evidence="2">TBA100</strain>
    </source>
</reference>
<dbReference type="SUPFAM" id="SSF103473">
    <property type="entry name" value="MFS general substrate transporter"/>
    <property type="match status" value="1"/>
</dbReference>
<keyword evidence="1" id="KW-0812">Transmembrane</keyword>
<dbReference type="RefSeq" id="WP_301161655.1">
    <property type="nucleotide sequence ID" value="NZ_JAUHTC010000075.1"/>
</dbReference>
<dbReference type="Proteomes" id="UP001172687">
    <property type="component" value="Unassembled WGS sequence"/>
</dbReference>
<gene>
    <name evidence="2" type="ORF">QYF68_22130</name>
</gene>
<keyword evidence="1" id="KW-0472">Membrane</keyword>
<sequence length="87" mass="9126">MPVVRALYPQLVPRDGVRALFALDTTAQNLIWVIGPVAATFLASAVSTALPLVVSACVTVGGTVCFLVNAREFGPNCSAIQPHSARF</sequence>
<protein>
    <recommendedName>
        <fullName evidence="4">MFS transporter</fullName>
    </recommendedName>
</protein>
<organism evidence="2 3">
    <name type="scientific">Mycolicibacterium austroafricanum</name>
    <name type="common">Mycobacterium austroafricanum</name>
    <dbReference type="NCBI Taxonomy" id="39687"/>
    <lineage>
        <taxon>Bacteria</taxon>
        <taxon>Bacillati</taxon>
        <taxon>Actinomycetota</taxon>
        <taxon>Actinomycetes</taxon>
        <taxon>Mycobacteriales</taxon>
        <taxon>Mycobacteriaceae</taxon>
        <taxon>Mycolicibacterium</taxon>
    </lineage>
</organism>
<dbReference type="InterPro" id="IPR036259">
    <property type="entry name" value="MFS_trans_sf"/>
</dbReference>
<evidence type="ECO:0000313" key="3">
    <source>
        <dbReference type="Proteomes" id="UP001172687"/>
    </source>
</evidence>
<keyword evidence="3" id="KW-1185">Reference proteome</keyword>
<name>A0ABT8HIB9_MYCAO</name>
<accession>A0ABT8HIB9</accession>
<proteinExistence type="predicted"/>
<evidence type="ECO:0008006" key="4">
    <source>
        <dbReference type="Google" id="ProtNLM"/>
    </source>
</evidence>
<comment type="caution">
    <text evidence="2">The sequence shown here is derived from an EMBL/GenBank/DDBJ whole genome shotgun (WGS) entry which is preliminary data.</text>
</comment>